<feature type="domain" description="Strictosidine synthase conserved region" evidence="4">
    <location>
        <begin position="147"/>
        <end position="233"/>
    </location>
</feature>
<name>A0A2A2FBF3_9GAMM</name>
<dbReference type="RefSeq" id="WP_095616382.1">
    <property type="nucleotide sequence ID" value="NZ_NSKD01000001.1"/>
</dbReference>
<dbReference type="AlphaFoldDB" id="A0A2A2FBF3"/>
<dbReference type="OrthoDB" id="9775406at2"/>
<evidence type="ECO:0000313" key="5">
    <source>
        <dbReference type="EMBL" id="PAU82288.1"/>
    </source>
</evidence>
<gene>
    <name evidence="5" type="ORF">CK501_03845</name>
</gene>
<organism evidence="5 6">
    <name type="scientific">Halovibrio salipaludis</name>
    <dbReference type="NCBI Taxonomy" id="2032626"/>
    <lineage>
        <taxon>Bacteria</taxon>
        <taxon>Pseudomonadati</taxon>
        <taxon>Pseudomonadota</taxon>
        <taxon>Gammaproteobacteria</taxon>
        <taxon>Oceanospirillales</taxon>
        <taxon>Halomonadaceae</taxon>
        <taxon>Halovibrio</taxon>
    </lineage>
</organism>
<dbReference type="Gene3D" id="2.120.10.30">
    <property type="entry name" value="TolB, C-terminal domain"/>
    <property type="match status" value="1"/>
</dbReference>
<dbReference type="PANTHER" id="PTHR10426">
    <property type="entry name" value="STRICTOSIDINE SYNTHASE-RELATED"/>
    <property type="match status" value="1"/>
</dbReference>
<evidence type="ECO:0000259" key="4">
    <source>
        <dbReference type="Pfam" id="PF03088"/>
    </source>
</evidence>
<protein>
    <submittedName>
        <fullName evidence="5">Gluconolactonase</fullName>
    </submittedName>
</protein>
<dbReference type="EMBL" id="NSKD01000001">
    <property type="protein sequence ID" value="PAU82288.1"/>
    <property type="molecule type" value="Genomic_DNA"/>
</dbReference>
<dbReference type="GO" id="GO:0012505">
    <property type="term" value="C:endomembrane system"/>
    <property type="evidence" value="ECO:0007669"/>
    <property type="project" value="TreeGrafter"/>
</dbReference>
<evidence type="ECO:0000313" key="6">
    <source>
        <dbReference type="Proteomes" id="UP000218896"/>
    </source>
</evidence>
<dbReference type="Pfam" id="PF03088">
    <property type="entry name" value="Str_synth"/>
    <property type="match status" value="1"/>
</dbReference>
<keyword evidence="2" id="KW-0597">Phosphoprotein</keyword>
<accession>A0A2A2FBF3</accession>
<evidence type="ECO:0000256" key="2">
    <source>
        <dbReference type="ARBA" id="ARBA00022553"/>
    </source>
</evidence>
<reference evidence="5 6" key="1">
    <citation type="submission" date="2017-08" db="EMBL/GenBank/DDBJ databases">
        <title>Halovibrio sewagensis sp. nov., isolated from wastewater of high salinity.</title>
        <authorList>
            <person name="Dong X."/>
            <person name="Zhang G."/>
        </authorList>
    </citation>
    <scope>NUCLEOTIDE SEQUENCE [LARGE SCALE GENOMIC DNA]</scope>
    <source>
        <strain evidence="5 6">YL5-2</strain>
    </source>
</reference>
<dbReference type="FunFam" id="2.120.10.30:FF:000066">
    <property type="entry name" value="ABC transporter permease protein"/>
    <property type="match status" value="1"/>
</dbReference>
<evidence type="ECO:0000256" key="1">
    <source>
        <dbReference type="ARBA" id="ARBA00009191"/>
    </source>
</evidence>
<dbReference type="SUPFAM" id="SSF63829">
    <property type="entry name" value="Calcium-dependent phosphotriesterase"/>
    <property type="match status" value="1"/>
</dbReference>
<dbReference type="Proteomes" id="UP000218896">
    <property type="component" value="Unassembled WGS sequence"/>
</dbReference>
<dbReference type="GO" id="GO:0016787">
    <property type="term" value="F:hydrolase activity"/>
    <property type="evidence" value="ECO:0007669"/>
    <property type="project" value="TreeGrafter"/>
</dbReference>
<comment type="similarity">
    <text evidence="1">Belongs to the strictosidine synthase family.</text>
</comment>
<keyword evidence="3" id="KW-0325">Glycoprotein</keyword>
<sequence>MKKSLLILLIAVLLLIGIFLLWPSPVDSVAWEPPEAPGLEGPAQPNEALLDADVLAKGDIEGPEDTEVDAEGNVYGGLQDGRIIRVSPNGEVETFADTGGRPLGMEFDDDGNLIVADAWKGLLSVAPDGAIEVLTTESEGTPFAFTDDLAIASDGRIYFSDASSRFHQPDYRLDMLESRPHGRLLRYDPETGETETLMDDLHFANGVALTEDERSVLVNETWRYRIQQYWLEGEKAGTSEIFARNLPGFPDNLSADDNGIIWVALPTRRNPQMDAFHPSPWLKEQVAKLPESLQPSPEPYGLVLAFDQQGKMLGSLHDPTGERLQMVTSVKARDGALYFGSLYNDRIGRLDYDRAMKALREQPNE</sequence>
<dbReference type="InterPro" id="IPR018119">
    <property type="entry name" value="Strictosidine_synth_cons-reg"/>
</dbReference>
<dbReference type="Pfam" id="PF20067">
    <property type="entry name" value="SSL_N"/>
    <property type="match status" value="1"/>
</dbReference>
<keyword evidence="6" id="KW-1185">Reference proteome</keyword>
<proteinExistence type="inferred from homology"/>
<dbReference type="PANTHER" id="PTHR10426:SF88">
    <property type="entry name" value="ADIPOCYTE PLASMA MEMBRANE-ASSOCIATED PROTEIN HEMOMUCIN-RELATED"/>
    <property type="match status" value="1"/>
</dbReference>
<comment type="caution">
    <text evidence="5">The sequence shown here is derived from an EMBL/GenBank/DDBJ whole genome shotgun (WGS) entry which is preliminary data.</text>
</comment>
<evidence type="ECO:0000256" key="3">
    <source>
        <dbReference type="ARBA" id="ARBA00023180"/>
    </source>
</evidence>
<dbReference type="InterPro" id="IPR011042">
    <property type="entry name" value="6-blade_b-propeller_TolB-like"/>
</dbReference>